<evidence type="ECO:0000313" key="1">
    <source>
        <dbReference type="EMBL" id="WIV19198.1"/>
    </source>
</evidence>
<protein>
    <submittedName>
        <fullName evidence="1">Uncharacterized protein</fullName>
    </submittedName>
</protein>
<proteinExistence type="predicted"/>
<sequence length="58" mass="6955">MDKYIIEISMSPDEVHILNPYFWCVLKLHETTWVNDGFGWSISPEDAWTEANKYYQNK</sequence>
<organism evidence="1 2">
    <name type="scientific">Paenibacillus polygoni</name>
    <dbReference type="NCBI Taxonomy" id="3050112"/>
    <lineage>
        <taxon>Bacteria</taxon>
        <taxon>Bacillati</taxon>
        <taxon>Bacillota</taxon>
        <taxon>Bacilli</taxon>
        <taxon>Bacillales</taxon>
        <taxon>Paenibacillaceae</taxon>
        <taxon>Paenibacillus</taxon>
    </lineage>
</organism>
<dbReference type="Proteomes" id="UP001236415">
    <property type="component" value="Chromosome"/>
</dbReference>
<name>A0ABY8X2E8_9BACL</name>
<reference evidence="1 2" key="1">
    <citation type="submission" date="2023-06" db="EMBL/GenBank/DDBJ databases">
        <title>Paenibacillus polygonum sp. nov., an endophytic bacterium, isolated from Polygonum lapathifolium L. in Nanji Wetland National Nature Reserve, South of Poyang Lake, Jiangxi Province, China.</title>
        <authorList>
            <person name="Yu Z."/>
        </authorList>
    </citation>
    <scope>NUCLEOTIDE SEQUENCE [LARGE SCALE GENOMIC DNA]</scope>
    <source>
        <strain evidence="1 2">C31</strain>
    </source>
</reference>
<keyword evidence="2" id="KW-1185">Reference proteome</keyword>
<evidence type="ECO:0000313" key="2">
    <source>
        <dbReference type="Proteomes" id="UP001236415"/>
    </source>
</evidence>
<accession>A0ABY8X2E8</accession>
<gene>
    <name evidence="1" type="ORF">QPK24_23270</name>
</gene>
<dbReference type="RefSeq" id="WP_285745160.1">
    <property type="nucleotide sequence ID" value="NZ_CP127162.1"/>
</dbReference>
<dbReference type="EMBL" id="CP127162">
    <property type="protein sequence ID" value="WIV19198.1"/>
    <property type="molecule type" value="Genomic_DNA"/>
</dbReference>